<gene>
    <name evidence="8" type="ORF">COT33_00865</name>
</gene>
<dbReference type="GO" id="GO:0006310">
    <property type="term" value="P:DNA recombination"/>
    <property type="evidence" value="ECO:0007669"/>
    <property type="project" value="UniProtKB-KW"/>
</dbReference>
<evidence type="ECO:0000256" key="3">
    <source>
        <dbReference type="ARBA" id="ARBA00023125"/>
    </source>
</evidence>
<evidence type="ECO:0000256" key="2">
    <source>
        <dbReference type="ARBA" id="ARBA00022908"/>
    </source>
</evidence>
<dbReference type="GO" id="GO:0003677">
    <property type="term" value="F:DNA binding"/>
    <property type="evidence" value="ECO:0007669"/>
    <property type="project" value="UniProtKB-UniRule"/>
</dbReference>
<dbReference type="PROSITE" id="PS51900">
    <property type="entry name" value="CB"/>
    <property type="match status" value="1"/>
</dbReference>
<feature type="domain" description="Core-binding (CB)" evidence="7">
    <location>
        <begin position="6"/>
        <end position="99"/>
    </location>
</feature>
<reference evidence="9" key="1">
    <citation type="submission" date="2017-09" db="EMBL/GenBank/DDBJ databases">
        <title>Depth-based differentiation of microbial function through sediment-hosted aquifers and enrichment of novel symbionts in the deep terrestrial subsurface.</title>
        <authorList>
            <person name="Probst A.J."/>
            <person name="Ladd B."/>
            <person name="Jarett J.K."/>
            <person name="Geller-Mcgrath D.E."/>
            <person name="Sieber C.M.K."/>
            <person name="Emerson J.B."/>
            <person name="Anantharaman K."/>
            <person name="Thomas B.C."/>
            <person name="Malmstrom R."/>
            <person name="Stieglmeier M."/>
            <person name="Klingl A."/>
            <person name="Woyke T."/>
            <person name="Ryan C.M."/>
            <person name="Banfield J.F."/>
        </authorList>
    </citation>
    <scope>NUCLEOTIDE SEQUENCE [LARGE SCALE GENOMIC DNA]</scope>
</reference>
<evidence type="ECO:0000313" key="9">
    <source>
        <dbReference type="Proteomes" id="UP000230088"/>
    </source>
</evidence>
<sequence length="457" mass="53406">MNNSSKPIIEHIPLFLSYCKETGLADKTQKNYKHYLKRFIRWIKKENKNTLLPHEFTLDNIQAYKEHLSHYTDEKGHSLKKITQNYYLIALRALLRYFTAKDIESLLPDKISLLGGIKSEKRVNFLSLEQISAILKAPNINEPGGLRDRAIFEVLISTGLKVAQLEDLNRTEIEQKISDQWALSWVKQYLESRKDDNDALFINYRCRRNSDKRLSPRSIERIVKSYGRKIGLPFLITPEALRWAKPQALLKEEIIIKKVQPHKTFIIKSYSNKESIKIPFLSRENKISPSPAWHIVEKVINEEVEWLKNNIPSLSESYKQNPLFLRYDDSILRKISILTVSGKVKAVEFIGDNENKDLWDNLTENKNLNKINRHGELWHKKIMDVIHEYFKLRDYKIILEPVLNCGRADLGIYLNNNPLFVEVGTVSLFKLWYNLSVMKNVTFLIIPSENKAIELST</sequence>
<dbReference type="EMBL" id="PEYD01000014">
    <property type="protein sequence ID" value="PIS39641.1"/>
    <property type="molecule type" value="Genomic_DNA"/>
</dbReference>
<dbReference type="InterPro" id="IPR050090">
    <property type="entry name" value="Tyrosine_recombinase_XerCD"/>
</dbReference>
<dbReference type="InterPro" id="IPR002104">
    <property type="entry name" value="Integrase_catalytic"/>
</dbReference>
<keyword evidence="4" id="KW-0233">DNA recombination</keyword>
<dbReference type="GO" id="GO:0015074">
    <property type="term" value="P:DNA integration"/>
    <property type="evidence" value="ECO:0007669"/>
    <property type="project" value="UniProtKB-KW"/>
</dbReference>
<proteinExistence type="inferred from homology"/>
<keyword evidence="3 5" id="KW-0238">DNA-binding</keyword>
<dbReference type="Pfam" id="PF13495">
    <property type="entry name" value="Phage_int_SAM_4"/>
    <property type="match status" value="1"/>
</dbReference>
<dbReference type="Gene3D" id="1.10.150.130">
    <property type="match status" value="1"/>
</dbReference>
<dbReference type="Proteomes" id="UP000230088">
    <property type="component" value="Unassembled WGS sequence"/>
</dbReference>
<organism evidence="8 9">
    <name type="scientific">Candidatus Nealsonbacteria bacterium CG08_land_8_20_14_0_20_38_20</name>
    <dbReference type="NCBI Taxonomy" id="1974705"/>
    <lineage>
        <taxon>Bacteria</taxon>
        <taxon>Candidatus Nealsoniibacteriota</taxon>
    </lineage>
</organism>
<dbReference type="InterPro" id="IPR004107">
    <property type="entry name" value="Integrase_SAM-like_N"/>
</dbReference>
<accession>A0A2H0YMB2</accession>
<protein>
    <recommendedName>
        <fullName evidence="10">Core-binding (CB) domain-containing protein</fullName>
    </recommendedName>
</protein>
<evidence type="ECO:0000259" key="7">
    <source>
        <dbReference type="PROSITE" id="PS51900"/>
    </source>
</evidence>
<dbReference type="PROSITE" id="PS51898">
    <property type="entry name" value="TYR_RECOMBINASE"/>
    <property type="match status" value="1"/>
</dbReference>
<evidence type="ECO:0000313" key="8">
    <source>
        <dbReference type="EMBL" id="PIS39641.1"/>
    </source>
</evidence>
<evidence type="ECO:0008006" key="10">
    <source>
        <dbReference type="Google" id="ProtNLM"/>
    </source>
</evidence>
<keyword evidence="2" id="KW-0229">DNA integration</keyword>
<comment type="caution">
    <text evidence="8">The sequence shown here is derived from an EMBL/GenBank/DDBJ whole genome shotgun (WGS) entry which is preliminary data.</text>
</comment>
<evidence type="ECO:0000256" key="4">
    <source>
        <dbReference type="ARBA" id="ARBA00023172"/>
    </source>
</evidence>
<evidence type="ECO:0000256" key="5">
    <source>
        <dbReference type="PROSITE-ProRule" id="PRU01248"/>
    </source>
</evidence>
<dbReference type="InterPro" id="IPR010998">
    <property type="entry name" value="Integrase_recombinase_N"/>
</dbReference>
<dbReference type="InterPro" id="IPR013762">
    <property type="entry name" value="Integrase-like_cat_sf"/>
</dbReference>
<dbReference type="PANTHER" id="PTHR30349">
    <property type="entry name" value="PHAGE INTEGRASE-RELATED"/>
    <property type="match status" value="1"/>
</dbReference>
<dbReference type="SUPFAM" id="SSF56349">
    <property type="entry name" value="DNA breaking-rejoining enzymes"/>
    <property type="match status" value="1"/>
</dbReference>
<comment type="similarity">
    <text evidence="1">Belongs to the 'phage' integrase family.</text>
</comment>
<dbReference type="InterPro" id="IPR044068">
    <property type="entry name" value="CB"/>
</dbReference>
<evidence type="ECO:0000256" key="1">
    <source>
        <dbReference type="ARBA" id="ARBA00008857"/>
    </source>
</evidence>
<feature type="domain" description="Tyr recombinase" evidence="6">
    <location>
        <begin position="121"/>
        <end position="288"/>
    </location>
</feature>
<dbReference type="Gene3D" id="1.10.443.10">
    <property type="entry name" value="Intergrase catalytic core"/>
    <property type="match status" value="1"/>
</dbReference>
<name>A0A2H0YMB2_9BACT</name>
<dbReference type="PANTHER" id="PTHR30349:SF41">
    <property type="entry name" value="INTEGRASE_RECOMBINASE PROTEIN MJ0367-RELATED"/>
    <property type="match status" value="1"/>
</dbReference>
<dbReference type="InterPro" id="IPR011010">
    <property type="entry name" value="DNA_brk_join_enz"/>
</dbReference>
<evidence type="ECO:0000259" key="6">
    <source>
        <dbReference type="PROSITE" id="PS51898"/>
    </source>
</evidence>
<dbReference type="AlphaFoldDB" id="A0A2H0YMB2"/>